<feature type="compositionally biased region" description="Basic and acidic residues" evidence="4">
    <location>
        <begin position="741"/>
        <end position="754"/>
    </location>
</feature>
<organism evidence="6 7">
    <name type="scientific">Cryptococcus floricola</name>
    <dbReference type="NCBI Taxonomy" id="2591691"/>
    <lineage>
        <taxon>Eukaryota</taxon>
        <taxon>Fungi</taxon>
        <taxon>Dikarya</taxon>
        <taxon>Basidiomycota</taxon>
        <taxon>Agaricomycotina</taxon>
        <taxon>Tremellomycetes</taxon>
        <taxon>Tremellales</taxon>
        <taxon>Cryptococcaceae</taxon>
        <taxon>Cryptococcus</taxon>
    </lineage>
</organism>
<feature type="compositionally biased region" description="Polar residues" evidence="4">
    <location>
        <begin position="14"/>
        <end position="25"/>
    </location>
</feature>
<feature type="compositionally biased region" description="Basic and acidic residues" evidence="4">
    <location>
        <begin position="484"/>
        <end position="493"/>
    </location>
</feature>
<feature type="region of interest" description="Disordered" evidence="4">
    <location>
        <begin position="741"/>
        <end position="809"/>
    </location>
</feature>
<feature type="compositionally biased region" description="Low complexity" evidence="4">
    <location>
        <begin position="839"/>
        <end position="862"/>
    </location>
</feature>
<dbReference type="InterPro" id="IPR045269">
    <property type="entry name" value="Atg1-like"/>
</dbReference>
<dbReference type="GO" id="GO:0010506">
    <property type="term" value="P:regulation of autophagy"/>
    <property type="evidence" value="ECO:0007669"/>
    <property type="project" value="InterPro"/>
</dbReference>
<dbReference type="InterPro" id="IPR017441">
    <property type="entry name" value="Protein_kinase_ATP_BS"/>
</dbReference>
<dbReference type="Proteomes" id="UP000322245">
    <property type="component" value="Unassembled WGS sequence"/>
</dbReference>
<comment type="caution">
    <text evidence="6">The sequence shown here is derived from an EMBL/GenBank/DDBJ whole genome shotgun (WGS) entry which is preliminary data.</text>
</comment>
<evidence type="ECO:0000256" key="4">
    <source>
        <dbReference type="SAM" id="MobiDB-lite"/>
    </source>
</evidence>
<dbReference type="InterPro" id="IPR008271">
    <property type="entry name" value="Ser/Thr_kinase_AS"/>
</dbReference>
<evidence type="ECO:0000313" key="7">
    <source>
        <dbReference type="Proteomes" id="UP000322245"/>
    </source>
</evidence>
<evidence type="ECO:0000256" key="1">
    <source>
        <dbReference type="ARBA" id="ARBA00022741"/>
    </source>
</evidence>
<feature type="compositionally biased region" description="Basic and acidic residues" evidence="4">
    <location>
        <begin position="702"/>
        <end position="712"/>
    </location>
</feature>
<dbReference type="PROSITE" id="PS00107">
    <property type="entry name" value="PROTEIN_KINASE_ATP"/>
    <property type="match status" value="1"/>
</dbReference>
<evidence type="ECO:0000256" key="3">
    <source>
        <dbReference type="PROSITE-ProRule" id="PRU10141"/>
    </source>
</evidence>
<dbReference type="EMBL" id="NIDF01000091">
    <property type="protein sequence ID" value="TYJ53395.1"/>
    <property type="molecule type" value="Genomic_DNA"/>
</dbReference>
<dbReference type="GO" id="GO:0004674">
    <property type="term" value="F:protein serine/threonine kinase activity"/>
    <property type="evidence" value="ECO:0007669"/>
    <property type="project" value="InterPro"/>
</dbReference>
<feature type="region of interest" description="Disordered" evidence="4">
    <location>
        <begin position="475"/>
        <end position="652"/>
    </location>
</feature>
<feature type="compositionally biased region" description="Polar residues" evidence="4">
    <location>
        <begin position="605"/>
        <end position="621"/>
    </location>
</feature>
<sequence length="1242" mass="136623">MAQPALRKSKSNLRQRLGLTSTRATHLSPIASAGSTNLASSTSTTASSASRTDSRSVFTYDTSSPSPPLKRPEFDTISYNSAMSASVGGFTEEASASNSTLVSEESVVEQTYQTPAQNLQPYQAPSQYPPPGGDDTLHPNIASVTSGADDIFSLTDQQLSDRFTFISEIGFGNWGSVWLCKPKHARSSQLEQGAVVKLGKQAAASGGSGAGGKVAIKLVHRSKTATTAARVRALWGEMKIIRSLRHEPHPSVIQFEAFVITPSYALVIMPHLSHLIPVCLPPYRATPYFRQLASAVGYLHERGITHNDIKPANVLLSHNDVPVLVDFGFAQKWDIATRGSFLSSISWGTPEYLDPQRAKGMPHDERASDVWSLGITMFEILIGRTPFEADDQEQFSTPEELVIYYERTKVGQWVGEWNMPPDIEVLLHKMINPDPAYRITAMDAYHDDSLQPSAPSVIITPHFVRQAANFEEEPLPAPPAEVVAKVKRDEEKKEKRKSKKKVKPTQASKEAHSRSVTPALGESIKQHTTNSKPRREVSDGKENERVHVEVEKKQSKLVIKKLRDEEYKDDKNVEEDPTPTKMSKPAQALKVKEHTVFTDKKVVPRTSNSQLTNLSRPSSAASGAKELSRATSSQTLKDKRASGQSFVSGNKEDAVLRTMRSLEGTRKLFTLQQKEKAQEALASIKRPAPSPPRPKSLDSAVENEKKIDERRSLGIDRALLLGVKEEDVDVKVKEGGIEVDVHIHHQEKEKKVAQKEPPMSPPRAQISNASRMPTPSPQKSRRQNIRPHAELDATTGKIFPASDDESPLSELRDKVIVSDQEKIVRFRQASGALADAVETLRSTSPTPRPSAEPSSSREPTPTQRHSAEVKPTLSYRSSRETVRSMPILSRTKSIEALTMDSRLDKMSSWIKNVETIIEDARKAVSEGREPGLPVLSLPTEITGEQEHRFGVTPDKPSAIPAHLRTSSVQVEPSTPPQWMTYTEAEEKVKAANAWMEEQGRKKKERPSVNHVLKLFGGEKEKAPGSRSGTPEPGHFVALKPPAHALRGVPSTPALRGAATIRQPSKVPHRKSESNLRNFNTMPVIPSPASFRAGPQYDAEADDDDLGTEYVFDRRMKYETMLSSDSNVSRQGDGWTGTLPRREVKPSSSMASLRERARALLGDSSRHHATYSDATYPTQKVEKRSSRLTLRGEKRDSEIPARPNTPAAASVMGVKTGASAGAPAGDKKKGWVKSLKGAMGMKK</sequence>
<dbReference type="PROSITE" id="PS50011">
    <property type="entry name" value="PROTEIN_KINASE_DOM"/>
    <property type="match status" value="1"/>
</dbReference>
<keyword evidence="2 3" id="KW-0067">ATP-binding</keyword>
<dbReference type="InterPro" id="IPR011009">
    <property type="entry name" value="Kinase-like_dom_sf"/>
</dbReference>
<name>A0A5D3APL8_9TREE</name>
<feature type="compositionally biased region" description="Basic and acidic residues" evidence="4">
    <location>
        <begin position="590"/>
        <end position="602"/>
    </location>
</feature>
<proteinExistence type="predicted"/>
<keyword evidence="1 3" id="KW-0547">Nucleotide-binding</keyword>
<evidence type="ECO:0000256" key="2">
    <source>
        <dbReference type="ARBA" id="ARBA00022840"/>
    </source>
</evidence>
<dbReference type="GO" id="GO:0005524">
    <property type="term" value="F:ATP binding"/>
    <property type="evidence" value="ECO:0007669"/>
    <property type="project" value="UniProtKB-UniRule"/>
</dbReference>
<dbReference type="PROSITE" id="PS00108">
    <property type="entry name" value="PROTEIN_KINASE_ST"/>
    <property type="match status" value="1"/>
</dbReference>
<feature type="region of interest" description="Disordered" evidence="4">
    <location>
        <begin position="828"/>
        <end position="884"/>
    </location>
</feature>
<feature type="domain" description="Protein kinase" evidence="5">
    <location>
        <begin position="163"/>
        <end position="450"/>
    </location>
</feature>
<feature type="compositionally biased region" description="Basic residues" evidence="4">
    <location>
        <begin position="494"/>
        <end position="503"/>
    </location>
</feature>
<reference evidence="6 7" key="1">
    <citation type="submission" date="2017-05" db="EMBL/GenBank/DDBJ databases">
        <title>The Genome Sequence of Tsuchiyaea wingfieldii DSM 27421.</title>
        <authorList>
            <person name="Cuomo C."/>
            <person name="Passer A."/>
            <person name="Billmyre B."/>
            <person name="Heitman J."/>
        </authorList>
    </citation>
    <scope>NUCLEOTIDE SEQUENCE [LARGE SCALE GENOMIC DNA]</scope>
    <source>
        <strain evidence="6 7">DSM 27421</strain>
    </source>
</reference>
<feature type="compositionally biased region" description="Basic and acidic residues" evidence="4">
    <location>
        <begin position="1179"/>
        <end position="1198"/>
    </location>
</feature>
<keyword evidence="7" id="KW-1185">Reference proteome</keyword>
<evidence type="ECO:0000313" key="6">
    <source>
        <dbReference type="EMBL" id="TYJ53395.1"/>
    </source>
</evidence>
<dbReference type="Gene3D" id="3.30.200.20">
    <property type="entry name" value="Phosphorylase Kinase, domain 1"/>
    <property type="match status" value="1"/>
</dbReference>
<dbReference type="InterPro" id="IPR000719">
    <property type="entry name" value="Prot_kinase_dom"/>
</dbReference>
<dbReference type="Gene3D" id="1.10.510.10">
    <property type="entry name" value="Transferase(Phosphotransferase) domain 1"/>
    <property type="match status" value="1"/>
</dbReference>
<dbReference type="PANTHER" id="PTHR24348:SF68">
    <property type="entry name" value="SERINE_THREONINE-PROTEIN KINASE ATG1C"/>
    <property type="match status" value="1"/>
</dbReference>
<dbReference type="Pfam" id="PF00069">
    <property type="entry name" value="Pkinase"/>
    <property type="match status" value="1"/>
</dbReference>
<gene>
    <name evidence="6" type="ORF">B9479_005995</name>
</gene>
<dbReference type="SMART" id="SM00220">
    <property type="entry name" value="S_TKc"/>
    <property type="match status" value="1"/>
</dbReference>
<feature type="region of interest" description="Disordered" evidence="4">
    <location>
        <begin position="677"/>
        <end position="712"/>
    </location>
</feature>
<accession>A0A5D3APL8</accession>
<feature type="binding site" evidence="3">
    <location>
        <position position="197"/>
    </location>
    <ligand>
        <name>ATP</name>
        <dbReference type="ChEBI" id="CHEBI:30616"/>
    </ligand>
</feature>
<feature type="region of interest" description="Disordered" evidence="4">
    <location>
        <begin position="1122"/>
        <end position="1242"/>
    </location>
</feature>
<dbReference type="SUPFAM" id="SSF56112">
    <property type="entry name" value="Protein kinase-like (PK-like)"/>
    <property type="match status" value="1"/>
</dbReference>
<feature type="compositionally biased region" description="Basic and acidic residues" evidence="4">
    <location>
        <begin position="561"/>
        <end position="571"/>
    </location>
</feature>
<feature type="compositionally biased region" description="Basic and acidic residues" evidence="4">
    <location>
        <begin position="533"/>
        <end position="554"/>
    </location>
</feature>
<dbReference type="PANTHER" id="PTHR24348">
    <property type="entry name" value="SERINE/THREONINE-PROTEIN KINASE UNC-51-RELATED"/>
    <property type="match status" value="1"/>
</dbReference>
<dbReference type="CDD" id="cd14014">
    <property type="entry name" value="STKc_PknB_like"/>
    <property type="match status" value="1"/>
</dbReference>
<evidence type="ECO:0000259" key="5">
    <source>
        <dbReference type="PROSITE" id="PS50011"/>
    </source>
</evidence>
<protein>
    <recommendedName>
        <fullName evidence="5">Protein kinase domain-containing protein</fullName>
    </recommendedName>
</protein>
<dbReference type="GO" id="GO:0005737">
    <property type="term" value="C:cytoplasm"/>
    <property type="evidence" value="ECO:0007669"/>
    <property type="project" value="TreeGrafter"/>
</dbReference>
<dbReference type="AlphaFoldDB" id="A0A5D3APL8"/>
<feature type="region of interest" description="Disordered" evidence="4">
    <location>
        <begin position="1"/>
        <end position="74"/>
    </location>
</feature>
<feature type="compositionally biased region" description="Low complexity" evidence="4">
    <location>
        <begin position="31"/>
        <end position="51"/>
    </location>
</feature>